<accession>A0ABS6CD11</accession>
<organism evidence="1 2">
    <name type="scientific">Streptomyces niphimycinicus</name>
    <dbReference type="NCBI Taxonomy" id="2842201"/>
    <lineage>
        <taxon>Bacteria</taxon>
        <taxon>Bacillati</taxon>
        <taxon>Actinomycetota</taxon>
        <taxon>Actinomycetes</taxon>
        <taxon>Kitasatosporales</taxon>
        <taxon>Streptomycetaceae</taxon>
        <taxon>Streptomyces</taxon>
    </lineage>
</organism>
<evidence type="ECO:0000313" key="2">
    <source>
        <dbReference type="Proteomes" id="UP000720508"/>
    </source>
</evidence>
<evidence type="ECO:0008006" key="3">
    <source>
        <dbReference type="Google" id="ProtNLM"/>
    </source>
</evidence>
<dbReference type="Proteomes" id="UP000720508">
    <property type="component" value="Unassembled WGS sequence"/>
</dbReference>
<reference evidence="1 2" key="1">
    <citation type="submission" date="2021-06" db="EMBL/GenBank/DDBJ databases">
        <authorList>
            <person name="Pan X."/>
        </authorList>
    </citation>
    <scope>NUCLEOTIDE SEQUENCE [LARGE SCALE GENOMIC DNA]</scope>
    <source>
        <strain evidence="1 2">4503</strain>
    </source>
</reference>
<proteinExistence type="predicted"/>
<sequence length="105" mass="10474">MFAVLLGGGVGVRVAAAGAGDVEQAGVSVVGTHGGRLAVIGKVHLVDLGRSGVGTELLAGLDVPELYAGVPGSREGLPGAVQIGLRRHEAGELERIAFLLVVQGE</sequence>
<protein>
    <recommendedName>
        <fullName evidence="3">Secreted protein</fullName>
    </recommendedName>
</protein>
<gene>
    <name evidence="1" type="ORF">KN815_12155</name>
</gene>
<dbReference type="RefSeq" id="WP_216341799.1">
    <property type="nucleotide sequence ID" value="NZ_JAHLEM010000102.1"/>
</dbReference>
<name>A0ABS6CD11_9ACTN</name>
<dbReference type="EMBL" id="JAHLEM010000102">
    <property type="protein sequence ID" value="MBU3864806.1"/>
    <property type="molecule type" value="Genomic_DNA"/>
</dbReference>
<evidence type="ECO:0000313" key="1">
    <source>
        <dbReference type="EMBL" id="MBU3864806.1"/>
    </source>
</evidence>
<keyword evidence="2" id="KW-1185">Reference proteome</keyword>
<comment type="caution">
    <text evidence="1">The sequence shown here is derived from an EMBL/GenBank/DDBJ whole genome shotgun (WGS) entry which is preliminary data.</text>
</comment>